<evidence type="ECO:0000313" key="1">
    <source>
        <dbReference type="EMBL" id="KAK1740433.1"/>
    </source>
</evidence>
<proteinExistence type="predicted"/>
<reference evidence="1" key="1">
    <citation type="submission" date="2023-06" db="EMBL/GenBank/DDBJ databases">
        <title>Survivors Of The Sea: Transcriptome response of Skeletonema marinoi to long-term dormancy.</title>
        <authorList>
            <person name="Pinder M.I.M."/>
            <person name="Kourtchenko O."/>
            <person name="Robertson E.K."/>
            <person name="Larsson T."/>
            <person name="Maumus F."/>
            <person name="Osuna-Cruz C.M."/>
            <person name="Vancaester E."/>
            <person name="Stenow R."/>
            <person name="Vandepoele K."/>
            <person name="Ploug H."/>
            <person name="Bruchert V."/>
            <person name="Godhe A."/>
            <person name="Topel M."/>
        </authorList>
    </citation>
    <scope>NUCLEOTIDE SEQUENCE</scope>
    <source>
        <strain evidence="1">R05AC</strain>
    </source>
</reference>
<dbReference type="Proteomes" id="UP001224775">
    <property type="component" value="Unassembled WGS sequence"/>
</dbReference>
<accession>A0AAD8Y757</accession>
<dbReference type="EMBL" id="JATAAI010000015">
    <property type="protein sequence ID" value="KAK1740433.1"/>
    <property type="molecule type" value="Genomic_DNA"/>
</dbReference>
<keyword evidence="2" id="KW-1185">Reference proteome</keyword>
<sequence>MMTAPRPGSPKGVRFNCVEVREYPRILGDNPSVSAGPPITLDWKHDQRGSLSLPLDDWEKARENDRRTKQEIRVPDFVREEWLIDAGFSGSDLQRTVKDIEEAKKARMSSITKSDFRDKTDVIAENVKRKFGRVLMRRPRSDTLYQQWKEKGDKTLIREASRRRGTM</sequence>
<dbReference type="AlphaFoldDB" id="A0AAD8Y757"/>
<protein>
    <submittedName>
        <fullName evidence="1">Uncharacterized protein</fullName>
    </submittedName>
</protein>
<gene>
    <name evidence="1" type="ORF">QTG54_008528</name>
</gene>
<comment type="caution">
    <text evidence="1">The sequence shown here is derived from an EMBL/GenBank/DDBJ whole genome shotgun (WGS) entry which is preliminary data.</text>
</comment>
<organism evidence="1 2">
    <name type="scientific">Skeletonema marinoi</name>
    <dbReference type="NCBI Taxonomy" id="267567"/>
    <lineage>
        <taxon>Eukaryota</taxon>
        <taxon>Sar</taxon>
        <taxon>Stramenopiles</taxon>
        <taxon>Ochrophyta</taxon>
        <taxon>Bacillariophyta</taxon>
        <taxon>Coscinodiscophyceae</taxon>
        <taxon>Thalassiosirophycidae</taxon>
        <taxon>Thalassiosirales</taxon>
        <taxon>Skeletonemataceae</taxon>
        <taxon>Skeletonema</taxon>
        <taxon>Skeletonema marinoi-dohrnii complex</taxon>
    </lineage>
</organism>
<evidence type="ECO:0000313" key="2">
    <source>
        <dbReference type="Proteomes" id="UP001224775"/>
    </source>
</evidence>
<name>A0AAD8Y757_9STRA</name>